<feature type="transmembrane region" description="Helical" evidence="1">
    <location>
        <begin position="140"/>
        <end position="156"/>
    </location>
</feature>
<evidence type="ECO:0000259" key="2">
    <source>
        <dbReference type="Pfam" id="PF00892"/>
    </source>
</evidence>
<evidence type="ECO:0000256" key="1">
    <source>
        <dbReference type="SAM" id="Phobius"/>
    </source>
</evidence>
<dbReference type="Proteomes" id="UP001628091">
    <property type="component" value="Unassembled WGS sequence"/>
</dbReference>
<sequence>MAERQNIMNKRAAYAVGGNAVFIGVSLMLLGDFMFALNDAMGKWLVASFSVGQVLFIRSLGAFFVLGPMLMRQPPASLYKVEKPQWQLARVVLATADTGLFYAAVAYLPLADVMTFYMAGPIYVAALSHFLLGERIGWRRWLAVLIGFIGVVIALRPSSAMLTWPSIFGLIGSLSFALTLVSGRMLRSTSDTTLVTWQTLGCLVAGAFLSIGAWSPFNTGELFALLLLGVVACAAHLLITRSLKLAPASMLAPLQYTLLLWAILFGWMFFGDFPDIQTLIGAAVIVLAGLFIFHRGNVKQDVEPLVPKNSSHG</sequence>
<feature type="domain" description="EamA" evidence="2">
    <location>
        <begin position="166"/>
        <end position="292"/>
    </location>
</feature>
<gene>
    <name evidence="3" type="ORF">PPNSA23_18420</name>
</gene>
<dbReference type="PANTHER" id="PTHR22911">
    <property type="entry name" value="ACYL-MALONYL CONDENSING ENZYME-RELATED"/>
    <property type="match status" value="1"/>
</dbReference>
<protein>
    <submittedName>
        <fullName evidence="3">DMT family transporter</fullName>
    </submittedName>
</protein>
<accession>A0ABQ0GZ09</accession>
<name>A0ABQ0GZ09_9HYPH</name>
<organism evidence="3 4">
    <name type="scientific">Phyllobacterium phragmitis</name>
    <dbReference type="NCBI Taxonomy" id="2670329"/>
    <lineage>
        <taxon>Bacteria</taxon>
        <taxon>Pseudomonadati</taxon>
        <taxon>Pseudomonadota</taxon>
        <taxon>Alphaproteobacteria</taxon>
        <taxon>Hyphomicrobiales</taxon>
        <taxon>Phyllobacteriaceae</taxon>
        <taxon>Phyllobacterium</taxon>
    </lineage>
</organism>
<keyword evidence="1" id="KW-0812">Transmembrane</keyword>
<dbReference type="Pfam" id="PF00892">
    <property type="entry name" value="EamA"/>
    <property type="match status" value="2"/>
</dbReference>
<evidence type="ECO:0000313" key="4">
    <source>
        <dbReference type="Proteomes" id="UP001628091"/>
    </source>
</evidence>
<feature type="transmembrane region" description="Helical" evidence="1">
    <location>
        <begin position="88"/>
        <end position="108"/>
    </location>
</feature>
<reference evidence="3 4" key="1">
    <citation type="submission" date="2024-10" db="EMBL/GenBank/DDBJ databases">
        <title>Isolation, draft genome sequencing and identification of Phyllobacterium sp. NSA23, isolated from leaf soil.</title>
        <authorList>
            <person name="Akita H."/>
        </authorList>
    </citation>
    <scope>NUCLEOTIDE SEQUENCE [LARGE SCALE GENOMIC DNA]</scope>
    <source>
        <strain evidence="3 4">NSA23</strain>
    </source>
</reference>
<dbReference type="PANTHER" id="PTHR22911:SF135">
    <property type="entry name" value="BLR4310 PROTEIN"/>
    <property type="match status" value="1"/>
</dbReference>
<feature type="transmembrane region" description="Helical" evidence="1">
    <location>
        <begin position="44"/>
        <end position="67"/>
    </location>
</feature>
<dbReference type="SUPFAM" id="SSF103481">
    <property type="entry name" value="Multidrug resistance efflux transporter EmrE"/>
    <property type="match status" value="2"/>
</dbReference>
<feature type="transmembrane region" description="Helical" evidence="1">
    <location>
        <begin position="12"/>
        <end position="38"/>
    </location>
</feature>
<feature type="transmembrane region" description="Helical" evidence="1">
    <location>
        <begin position="194"/>
        <end position="216"/>
    </location>
</feature>
<feature type="transmembrane region" description="Helical" evidence="1">
    <location>
        <begin position="162"/>
        <end position="182"/>
    </location>
</feature>
<comment type="caution">
    <text evidence="3">The sequence shown here is derived from an EMBL/GenBank/DDBJ whole genome shotgun (WGS) entry which is preliminary data.</text>
</comment>
<feature type="transmembrane region" description="Helical" evidence="1">
    <location>
        <begin position="251"/>
        <end position="270"/>
    </location>
</feature>
<keyword evidence="4" id="KW-1185">Reference proteome</keyword>
<keyword evidence="1" id="KW-1133">Transmembrane helix</keyword>
<keyword evidence="1" id="KW-0472">Membrane</keyword>
<dbReference type="InterPro" id="IPR000620">
    <property type="entry name" value="EamA_dom"/>
</dbReference>
<dbReference type="InterPro" id="IPR037185">
    <property type="entry name" value="EmrE-like"/>
</dbReference>
<feature type="domain" description="EamA" evidence="2">
    <location>
        <begin position="23"/>
        <end position="155"/>
    </location>
</feature>
<feature type="transmembrane region" description="Helical" evidence="1">
    <location>
        <begin position="222"/>
        <end position="239"/>
    </location>
</feature>
<dbReference type="Gene3D" id="1.10.3730.20">
    <property type="match status" value="1"/>
</dbReference>
<feature type="transmembrane region" description="Helical" evidence="1">
    <location>
        <begin position="276"/>
        <end position="293"/>
    </location>
</feature>
<dbReference type="EMBL" id="BAAFZP010000001">
    <property type="protein sequence ID" value="GAB1581899.1"/>
    <property type="molecule type" value="Genomic_DNA"/>
</dbReference>
<feature type="transmembrane region" description="Helical" evidence="1">
    <location>
        <begin position="114"/>
        <end position="133"/>
    </location>
</feature>
<evidence type="ECO:0000313" key="3">
    <source>
        <dbReference type="EMBL" id="GAB1581899.1"/>
    </source>
</evidence>
<proteinExistence type="predicted"/>